<proteinExistence type="predicted"/>
<dbReference type="PANTHER" id="PTHR39596:SF2">
    <property type="entry name" value="HET DOMAIN PROTEIN (AFU_ORTHOLOGUE AFUA_1G17550)-RELATED"/>
    <property type="match status" value="1"/>
</dbReference>
<protein>
    <recommendedName>
        <fullName evidence="3">Heterokaryon incompatibility domain-containing protein</fullName>
    </recommendedName>
</protein>
<name>A0A8E2JFX3_9PEZI</name>
<reference evidence="1 2" key="1">
    <citation type="journal article" date="2016" name="Nat. Commun.">
        <title>Ectomycorrhizal ecology is imprinted in the genome of the dominant symbiotic fungus Cenococcum geophilum.</title>
        <authorList>
            <consortium name="DOE Joint Genome Institute"/>
            <person name="Peter M."/>
            <person name="Kohler A."/>
            <person name="Ohm R.A."/>
            <person name="Kuo A."/>
            <person name="Krutzmann J."/>
            <person name="Morin E."/>
            <person name="Arend M."/>
            <person name="Barry K.W."/>
            <person name="Binder M."/>
            <person name="Choi C."/>
            <person name="Clum A."/>
            <person name="Copeland A."/>
            <person name="Grisel N."/>
            <person name="Haridas S."/>
            <person name="Kipfer T."/>
            <person name="LaButti K."/>
            <person name="Lindquist E."/>
            <person name="Lipzen A."/>
            <person name="Maire R."/>
            <person name="Meier B."/>
            <person name="Mihaltcheva S."/>
            <person name="Molinier V."/>
            <person name="Murat C."/>
            <person name="Poggeler S."/>
            <person name="Quandt C.A."/>
            <person name="Sperisen C."/>
            <person name="Tritt A."/>
            <person name="Tisserant E."/>
            <person name="Crous P.W."/>
            <person name="Henrissat B."/>
            <person name="Nehls U."/>
            <person name="Egli S."/>
            <person name="Spatafora J.W."/>
            <person name="Grigoriev I.V."/>
            <person name="Martin F.M."/>
        </authorList>
    </citation>
    <scope>NUCLEOTIDE SEQUENCE [LARGE SCALE GENOMIC DNA]</scope>
    <source>
        <strain evidence="1 2">CBS 459.81</strain>
    </source>
</reference>
<accession>A0A8E2JFX3</accession>
<evidence type="ECO:0000313" key="2">
    <source>
        <dbReference type="Proteomes" id="UP000250266"/>
    </source>
</evidence>
<dbReference type="OrthoDB" id="2426273at2759"/>
<organism evidence="1 2">
    <name type="scientific">Lepidopterella palustris CBS 459.81</name>
    <dbReference type="NCBI Taxonomy" id="1314670"/>
    <lineage>
        <taxon>Eukaryota</taxon>
        <taxon>Fungi</taxon>
        <taxon>Dikarya</taxon>
        <taxon>Ascomycota</taxon>
        <taxon>Pezizomycotina</taxon>
        <taxon>Dothideomycetes</taxon>
        <taxon>Pleosporomycetidae</taxon>
        <taxon>Mytilinidiales</taxon>
        <taxon>Argynnaceae</taxon>
        <taxon>Lepidopterella</taxon>
    </lineage>
</organism>
<keyword evidence="2" id="KW-1185">Reference proteome</keyword>
<gene>
    <name evidence="1" type="ORF">K432DRAFT_451216</name>
</gene>
<dbReference type="AlphaFoldDB" id="A0A8E2JFX3"/>
<evidence type="ECO:0000313" key="1">
    <source>
        <dbReference type="EMBL" id="OCK81048.1"/>
    </source>
</evidence>
<dbReference type="EMBL" id="KV744935">
    <property type="protein sequence ID" value="OCK81048.1"/>
    <property type="molecule type" value="Genomic_DNA"/>
</dbReference>
<dbReference type="PANTHER" id="PTHR39596">
    <property type="match status" value="1"/>
</dbReference>
<evidence type="ECO:0008006" key="3">
    <source>
        <dbReference type="Google" id="ProtNLM"/>
    </source>
</evidence>
<sequence>MVYLISFWNDTLRVLNGCKHEKLNKQALSKMKQIYVKADKVLVLDSEATACDESTSAFELLARIRLSNWLRRLWTLQEGLFAQSLLFLVGDVAVSLANILRDTADNKQHPPPLNDISARMWQCLKERFHTLLHRSSDLDTETQGSYTFDSKAIEGSINHILRAMSSRTSKFLEDEAGCLAFLLNIDIGPILNAPKAEGMMELFNTLDTRGKELEPPGCIPPGYMVLPEKRINIKGFRWAPGSLLAGPDRQRPLTSHPFKVPAEYPSSELMTRPSGTLCKYGLKIMFPGLRLKNIRENGRMNEFFIIDTPKGDDSDKIGSVPGRPPYTWRAIYSQDAYDKPWEQMAPTMADSGNIAIIIFSYSRSWHTALEGILVKVLHGLDGGSLAVSRLCRMIISETPEYGDHSWVREPSKRVDGDWLPVHQIWCVD</sequence>
<dbReference type="Proteomes" id="UP000250266">
    <property type="component" value="Unassembled WGS sequence"/>
</dbReference>